<evidence type="ECO:0000313" key="2">
    <source>
        <dbReference type="EMBL" id="ORB12120.1"/>
    </source>
</evidence>
<gene>
    <name evidence="2" type="ORF">BST37_17120</name>
    <name evidence="1" type="ORF">MNVI_00200</name>
</gene>
<dbReference type="RefSeq" id="WP_083088972.1">
    <property type="nucleotide sequence ID" value="NZ_AP022583.1"/>
</dbReference>
<dbReference type="EMBL" id="AP022583">
    <property type="protein sequence ID" value="BBY04702.1"/>
    <property type="molecule type" value="Genomic_DNA"/>
</dbReference>
<name>A0A7I7P8M2_9MYCO</name>
<organism evidence="1 4">
    <name type="scientific">Mycobacterium noviomagense</name>
    <dbReference type="NCBI Taxonomy" id="459858"/>
    <lineage>
        <taxon>Bacteria</taxon>
        <taxon>Bacillati</taxon>
        <taxon>Actinomycetota</taxon>
        <taxon>Actinomycetes</taxon>
        <taxon>Mycobacteriales</taxon>
        <taxon>Mycobacteriaceae</taxon>
        <taxon>Mycobacterium</taxon>
    </lineage>
</organism>
<dbReference type="KEGG" id="mnv:MNVI_00200"/>
<dbReference type="AlphaFoldDB" id="A0A7I7P8M2"/>
<dbReference type="Proteomes" id="UP000192374">
    <property type="component" value="Unassembled WGS sequence"/>
</dbReference>
<evidence type="ECO:0000313" key="1">
    <source>
        <dbReference type="EMBL" id="BBY04702.1"/>
    </source>
</evidence>
<evidence type="ECO:0000313" key="4">
    <source>
        <dbReference type="Proteomes" id="UP000466894"/>
    </source>
</evidence>
<proteinExistence type="predicted"/>
<reference evidence="1 4" key="2">
    <citation type="journal article" date="2019" name="Emerg. Microbes Infect.">
        <title>Comprehensive subspecies identification of 175 nontuberculous mycobacteria species based on 7547 genomic profiles.</title>
        <authorList>
            <person name="Matsumoto Y."/>
            <person name="Kinjo T."/>
            <person name="Motooka D."/>
            <person name="Nabeya D."/>
            <person name="Jung N."/>
            <person name="Uechi K."/>
            <person name="Horii T."/>
            <person name="Iida T."/>
            <person name="Fujita J."/>
            <person name="Nakamura S."/>
        </authorList>
    </citation>
    <scope>NUCLEOTIDE SEQUENCE [LARGE SCALE GENOMIC DNA]</scope>
    <source>
        <strain evidence="1 4">JCM 16367</strain>
    </source>
</reference>
<dbReference type="Proteomes" id="UP000466894">
    <property type="component" value="Chromosome"/>
</dbReference>
<dbReference type="EMBL" id="MVIC01000038">
    <property type="protein sequence ID" value="ORB12120.1"/>
    <property type="molecule type" value="Genomic_DNA"/>
</dbReference>
<keyword evidence="3" id="KW-1185">Reference proteome</keyword>
<sequence length="72" mass="8017">MIIDDHDSPDPRVHTALLADTLGELFDHLRGDIDKVSEPRAQALFETAAEVISGLRTAFIHYGEQKEKAWTG</sequence>
<dbReference type="OrthoDB" id="678471at2"/>
<reference evidence="1" key="3">
    <citation type="submission" date="2020-02" db="EMBL/GenBank/DDBJ databases">
        <authorList>
            <person name="Matsumoto Y."/>
            <person name="Motooka D."/>
            <person name="Nakamura S."/>
        </authorList>
    </citation>
    <scope>NUCLEOTIDE SEQUENCE</scope>
    <source>
        <strain evidence="1">JCM 16367</strain>
    </source>
</reference>
<accession>A0A7I7P8M2</accession>
<reference evidence="2 3" key="1">
    <citation type="submission" date="2017-02" db="EMBL/GenBank/DDBJ databases">
        <title>The new phylogeny of genus Mycobacterium.</title>
        <authorList>
            <person name="Tortoli E."/>
            <person name="Trovato A."/>
            <person name="Cirillo D.M."/>
        </authorList>
    </citation>
    <scope>NUCLEOTIDE SEQUENCE [LARGE SCALE GENOMIC DNA]</scope>
    <source>
        <strain evidence="2 3">DSM 45145</strain>
    </source>
</reference>
<protein>
    <submittedName>
        <fullName evidence="1">Uncharacterized protein</fullName>
    </submittedName>
</protein>
<evidence type="ECO:0000313" key="3">
    <source>
        <dbReference type="Proteomes" id="UP000192374"/>
    </source>
</evidence>